<organism evidence="3 4">
    <name type="scientific">Pseudarthrobacter defluvii</name>
    <dbReference type="NCBI Taxonomy" id="410837"/>
    <lineage>
        <taxon>Bacteria</taxon>
        <taxon>Bacillati</taxon>
        <taxon>Actinomycetota</taxon>
        <taxon>Actinomycetes</taxon>
        <taxon>Micrococcales</taxon>
        <taxon>Micrococcaceae</taxon>
        <taxon>Pseudarthrobacter</taxon>
    </lineage>
</organism>
<name>A0ABT9UFH8_9MICC</name>
<protein>
    <recommendedName>
        <fullName evidence="5">Phosphoesterase family protein</fullName>
    </recommendedName>
</protein>
<dbReference type="InterPro" id="IPR017850">
    <property type="entry name" value="Alkaline_phosphatase_core_sf"/>
</dbReference>
<dbReference type="Proteomes" id="UP001226389">
    <property type="component" value="Unassembled WGS sequence"/>
</dbReference>
<sequence>MLAFAAVFAVLTGGCQTAPVVRAPAGAGTPRHVFVINLENQGYDRVFGSSSPAPYLSGELRSKGVLLTNYYGIAHDSLPNYLAQISGQPPNASTEKDCHTFTALTTASTDSLGRATGDGCVYPPDMPTVAGQLTQAGKTWEGYMEDMQSPCLHPALGAPDDHRTASSGDQYSTHHNPFVYFRSITESPDCAKNVVNYSALTNDLKTVGTTPNLSYITPNLCHDAHDNPCADGTAGGLAAADAWLKREVPAILASPAFKQDGMLIITLDESDHGRTGPPDGVAGGTAGGQVGALILSPFSAQGGSSSQPYNHYSLLASIEDFFGLPRLAGAAEPGVTVFGPDVYKAHA</sequence>
<comment type="caution">
    <text evidence="3">The sequence shown here is derived from an EMBL/GenBank/DDBJ whole genome shotgun (WGS) entry which is preliminary data.</text>
</comment>
<accession>A0ABT9UFH8</accession>
<dbReference type="PANTHER" id="PTHR31956:SF8">
    <property type="entry name" value="ACID PHOSPHATASE PHOA (AFU_ORTHOLOGUE AFUA_1G03570)"/>
    <property type="match status" value="1"/>
</dbReference>
<evidence type="ECO:0000256" key="1">
    <source>
        <dbReference type="ARBA" id="ARBA00022801"/>
    </source>
</evidence>
<dbReference type="EMBL" id="JAUSSY010000005">
    <property type="protein sequence ID" value="MDQ0118397.1"/>
    <property type="molecule type" value="Genomic_DNA"/>
</dbReference>
<evidence type="ECO:0000313" key="4">
    <source>
        <dbReference type="Proteomes" id="UP001226389"/>
    </source>
</evidence>
<dbReference type="Gene3D" id="3.40.720.10">
    <property type="entry name" value="Alkaline Phosphatase, subunit A"/>
    <property type="match status" value="1"/>
</dbReference>
<dbReference type="RefSeq" id="WP_307489382.1">
    <property type="nucleotide sequence ID" value="NZ_JAUSSY010000005.1"/>
</dbReference>
<proteinExistence type="predicted"/>
<dbReference type="PANTHER" id="PTHR31956">
    <property type="entry name" value="NON-SPECIFIC PHOSPHOLIPASE C4-RELATED"/>
    <property type="match status" value="1"/>
</dbReference>
<reference evidence="3 4" key="1">
    <citation type="submission" date="2023-07" db="EMBL/GenBank/DDBJ databases">
        <title>Sorghum-associated microbial communities from plants grown in Nebraska, USA.</title>
        <authorList>
            <person name="Schachtman D."/>
        </authorList>
    </citation>
    <scope>NUCLEOTIDE SEQUENCE [LARGE SCALE GENOMIC DNA]</scope>
    <source>
        <strain evidence="3 4">DS994</strain>
    </source>
</reference>
<dbReference type="Pfam" id="PF04185">
    <property type="entry name" value="Phosphoesterase"/>
    <property type="match status" value="1"/>
</dbReference>
<keyword evidence="1" id="KW-0378">Hydrolase</keyword>
<evidence type="ECO:0000256" key="2">
    <source>
        <dbReference type="ARBA" id="ARBA00023026"/>
    </source>
</evidence>
<dbReference type="InterPro" id="IPR007312">
    <property type="entry name" value="Phosphoesterase"/>
</dbReference>
<evidence type="ECO:0008006" key="5">
    <source>
        <dbReference type="Google" id="ProtNLM"/>
    </source>
</evidence>
<gene>
    <name evidence="3" type="ORF">J2T22_001575</name>
</gene>
<keyword evidence="2" id="KW-0843">Virulence</keyword>
<evidence type="ECO:0000313" key="3">
    <source>
        <dbReference type="EMBL" id="MDQ0118397.1"/>
    </source>
</evidence>
<dbReference type="SUPFAM" id="SSF53649">
    <property type="entry name" value="Alkaline phosphatase-like"/>
    <property type="match status" value="1"/>
</dbReference>
<keyword evidence="4" id="KW-1185">Reference proteome</keyword>